<feature type="region of interest" description="Disordered" evidence="1">
    <location>
        <begin position="138"/>
        <end position="158"/>
    </location>
</feature>
<reference evidence="2" key="1">
    <citation type="submission" date="2020-04" db="EMBL/GenBank/DDBJ databases">
        <title>Draft genome resource of the tomato pathogen Pseudocercospora fuligena.</title>
        <authorList>
            <person name="Zaccaron A."/>
        </authorList>
    </citation>
    <scope>NUCLEOTIDE SEQUENCE</scope>
    <source>
        <strain evidence="2">PF001</strain>
    </source>
</reference>
<feature type="compositionally biased region" description="Polar residues" evidence="1">
    <location>
        <begin position="46"/>
        <end position="65"/>
    </location>
</feature>
<evidence type="ECO:0000256" key="1">
    <source>
        <dbReference type="SAM" id="MobiDB-lite"/>
    </source>
</evidence>
<evidence type="ECO:0000313" key="2">
    <source>
        <dbReference type="EMBL" id="KAF7188190.1"/>
    </source>
</evidence>
<feature type="compositionally biased region" description="Low complexity" evidence="1">
    <location>
        <begin position="13"/>
        <end position="37"/>
    </location>
</feature>
<keyword evidence="3" id="KW-1185">Reference proteome</keyword>
<sequence>MNDQNAEKNMPSTPAKAGKSTPKKASTTPTQSNTSTPAKSRRSTPKKTSATPTQNSTSTPAQAGPSTQNHGSTTTSQNNTSTSAKAGPSTQNQGPATQASMTSSPATVQVVLDAHTEPYQGTRPIPNDLQKFADQVNTALRDPANVRKLDPKSPKARA</sequence>
<gene>
    <name evidence="2" type="ORF">HII31_10475</name>
</gene>
<protein>
    <submittedName>
        <fullName evidence="2">Uncharacterized protein</fullName>
    </submittedName>
</protein>
<feature type="compositionally biased region" description="Polar residues" evidence="1">
    <location>
        <begin position="88"/>
        <end position="107"/>
    </location>
</feature>
<name>A0A8H6RA91_9PEZI</name>
<accession>A0A8H6RA91</accession>
<organism evidence="2 3">
    <name type="scientific">Pseudocercospora fuligena</name>
    <dbReference type="NCBI Taxonomy" id="685502"/>
    <lineage>
        <taxon>Eukaryota</taxon>
        <taxon>Fungi</taxon>
        <taxon>Dikarya</taxon>
        <taxon>Ascomycota</taxon>
        <taxon>Pezizomycotina</taxon>
        <taxon>Dothideomycetes</taxon>
        <taxon>Dothideomycetidae</taxon>
        <taxon>Mycosphaerellales</taxon>
        <taxon>Mycosphaerellaceae</taxon>
        <taxon>Pseudocercospora</taxon>
    </lineage>
</organism>
<feature type="compositionally biased region" description="Low complexity" evidence="1">
    <location>
        <begin position="66"/>
        <end position="83"/>
    </location>
</feature>
<comment type="caution">
    <text evidence="2">The sequence shown here is derived from an EMBL/GenBank/DDBJ whole genome shotgun (WGS) entry which is preliminary data.</text>
</comment>
<dbReference type="EMBL" id="JABCIY010000213">
    <property type="protein sequence ID" value="KAF7188190.1"/>
    <property type="molecule type" value="Genomic_DNA"/>
</dbReference>
<proteinExistence type="predicted"/>
<dbReference type="Proteomes" id="UP000660729">
    <property type="component" value="Unassembled WGS sequence"/>
</dbReference>
<feature type="region of interest" description="Disordered" evidence="1">
    <location>
        <begin position="1"/>
        <end position="107"/>
    </location>
</feature>
<evidence type="ECO:0000313" key="3">
    <source>
        <dbReference type="Proteomes" id="UP000660729"/>
    </source>
</evidence>
<feature type="compositionally biased region" description="Basic and acidic residues" evidence="1">
    <location>
        <begin position="144"/>
        <end position="158"/>
    </location>
</feature>
<dbReference type="AlphaFoldDB" id="A0A8H6RA91"/>